<dbReference type="InterPro" id="IPR032816">
    <property type="entry name" value="VTT_dom"/>
</dbReference>
<keyword evidence="1" id="KW-1133">Transmembrane helix</keyword>
<keyword evidence="1" id="KW-0812">Transmembrane</keyword>
<dbReference type="InParanoid" id="A0A3M0C1D0"/>
<evidence type="ECO:0000313" key="4">
    <source>
        <dbReference type="Proteomes" id="UP000271227"/>
    </source>
</evidence>
<sequence>MIRSLYDWAMRRVSGPGGERWLAGLSFAESSFFPIPPDVLLIPMVLADRDRAWRLATVTTVASVIGAGLGYLIGAFFYEAVAEPLITLYGYDAKMASFRDLYARYGIALILVGGLTPIPFKVITISSGLAGLNPLVFMAACVPARAPRFFIVAALLWRFGPPIRAFVEKRLVSVITLVTLAVILGFVALRFL</sequence>
<gene>
    <name evidence="3" type="ORF">BXY39_3036</name>
</gene>
<comment type="caution">
    <text evidence="3">The sequence shown here is derived from an EMBL/GenBank/DDBJ whole genome shotgun (WGS) entry which is preliminary data.</text>
</comment>
<feature type="transmembrane region" description="Helical" evidence="1">
    <location>
        <begin position="52"/>
        <end position="81"/>
    </location>
</feature>
<feature type="transmembrane region" description="Helical" evidence="1">
    <location>
        <begin position="135"/>
        <end position="159"/>
    </location>
</feature>
<dbReference type="GO" id="GO:0005886">
    <property type="term" value="C:plasma membrane"/>
    <property type="evidence" value="ECO:0007669"/>
    <property type="project" value="TreeGrafter"/>
</dbReference>
<proteinExistence type="predicted"/>
<feature type="transmembrane region" description="Helical" evidence="1">
    <location>
        <begin position="171"/>
        <end position="191"/>
    </location>
</feature>
<dbReference type="Proteomes" id="UP000271227">
    <property type="component" value="Unassembled WGS sequence"/>
</dbReference>
<dbReference type="RefSeq" id="WP_121939702.1">
    <property type="nucleotide sequence ID" value="NZ_REFR01000014.1"/>
</dbReference>
<accession>A0A3M0C1D0</accession>
<dbReference type="PANTHER" id="PTHR42709">
    <property type="entry name" value="ALKALINE PHOSPHATASE LIKE PROTEIN"/>
    <property type="match status" value="1"/>
</dbReference>
<dbReference type="InterPro" id="IPR051311">
    <property type="entry name" value="DedA_domain"/>
</dbReference>
<dbReference type="EMBL" id="REFR01000014">
    <property type="protein sequence ID" value="RMB02685.1"/>
    <property type="molecule type" value="Genomic_DNA"/>
</dbReference>
<reference evidence="3 4" key="1">
    <citation type="submission" date="2018-10" db="EMBL/GenBank/DDBJ databases">
        <title>Genomic Encyclopedia of Archaeal and Bacterial Type Strains, Phase II (KMG-II): from individual species to whole genera.</title>
        <authorList>
            <person name="Goeker M."/>
        </authorList>
    </citation>
    <scope>NUCLEOTIDE SEQUENCE [LARGE SCALE GENOMIC DNA]</scope>
    <source>
        <strain evidence="3 4">DSM 25217</strain>
    </source>
</reference>
<keyword evidence="1" id="KW-0472">Membrane</keyword>
<keyword evidence="4" id="KW-1185">Reference proteome</keyword>
<evidence type="ECO:0000313" key="3">
    <source>
        <dbReference type="EMBL" id="RMB02685.1"/>
    </source>
</evidence>
<organism evidence="3 4">
    <name type="scientific">Eilatimonas milleporae</name>
    <dbReference type="NCBI Taxonomy" id="911205"/>
    <lineage>
        <taxon>Bacteria</taxon>
        <taxon>Pseudomonadati</taxon>
        <taxon>Pseudomonadota</taxon>
        <taxon>Alphaproteobacteria</taxon>
        <taxon>Kordiimonadales</taxon>
        <taxon>Kordiimonadaceae</taxon>
        <taxon>Eilatimonas</taxon>
    </lineage>
</organism>
<dbReference type="PANTHER" id="PTHR42709:SF11">
    <property type="entry name" value="DEDA FAMILY PROTEIN"/>
    <property type="match status" value="1"/>
</dbReference>
<name>A0A3M0C1D0_9PROT</name>
<feature type="transmembrane region" description="Helical" evidence="1">
    <location>
        <begin position="21"/>
        <end position="46"/>
    </location>
</feature>
<feature type="domain" description="VTT" evidence="2">
    <location>
        <begin position="51"/>
        <end position="155"/>
    </location>
</feature>
<evidence type="ECO:0000259" key="2">
    <source>
        <dbReference type="Pfam" id="PF09335"/>
    </source>
</evidence>
<feature type="transmembrane region" description="Helical" evidence="1">
    <location>
        <begin position="102"/>
        <end position="123"/>
    </location>
</feature>
<protein>
    <submittedName>
        <fullName evidence="3">Membrane protein YqaA with SNARE-associated domain</fullName>
    </submittedName>
</protein>
<dbReference type="AlphaFoldDB" id="A0A3M0C1D0"/>
<dbReference type="OrthoDB" id="9810270at2"/>
<evidence type="ECO:0000256" key="1">
    <source>
        <dbReference type="SAM" id="Phobius"/>
    </source>
</evidence>
<dbReference type="Pfam" id="PF09335">
    <property type="entry name" value="VTT_dom"/>
    <property type="match status" value="1"/>
</dbReference>